<accession>A0A1V3IZ96</accession>
<dbReference type="RefSeq" id="WP_077478455.1">
    <property type="nucleotide sequence ID" value="NZ_MLHL01000042.1"/>
</dbReference>
<reference evidence="1 2" key="1">
    <citation type="submission" date="2016-10" db="EMBL/GenBank/DDBJ databases">
        <title>Rodentibacter gen. nov. and new species.</title>
        <authorList>
            <person name="Christensen H."/>
        </authorList>
    </citation>
    <scope>NUCLEOTIDE SEQUENCE [LARGE SCALE GENOMIC DNA]</scope>
    <source>
        <strain evidence="1 2">H1987082031</strain>
    </source>
</reference>
<gene>
    <name evidence="1" type="ORF">BKK52_07800</name>
</gene>
<dbReference type="Proteomes" id="UP000189161">
    <property type="component" value="Unassembled WGS sequence"/>
</dbReference>
<comment type="caution">
    <text evidence="1">The sequence shown here is derived from an EMBL/GenBank/DDBJ whole genome shotgun (WGS) entry which is preliminary data.</text>
</comment>
<proteinExistence type="predicted"/>
<protein>
    <submittedName>
        <fullName evidence="1">Uncharacterized protein</fullName>
    </submittedName>
</protein>
<sequence>MCLNFLDLESNFSKKVNEWEEILAYYDDYVDDDEVWAIARESKQVPILANIYQAILLSKIQYHFCEDLGSEEVKFWTYINSIDTHLHINEIDILTFDNYKEALNRAKKNLN</sequence>
<keyword evidence="2" id="KW-1185">Reference proteome</keyword>
<evidence type="ECO:0000313" key="2">
    <source>
        <dbReference type="Proteomes" id="UP000189161"/>
    </source>
</evidence>
<dbReference type="AlphaFoldDB" id="A0A1V3IZ96"/>
<evidence type="ECO:0000313" key="1">
    <source>
        <dbReference type="EMBL" id="OOF47812.1"/>
    </source>
</evidence>
<dbReference type="OrthoDB" id="5677691at2"/>
<dbReference type="EMBL" id="MLHL01000042">
    <property type="protein sequence ID" value="OOF47812.1"/>
    <property type="molecule type" value="Genomic_DNA"/>
</dbReference>
<organism evidence="1 2">
    <name type="scientific">Rodentibacter trehalosifermentans</name>
    <dbReference type="NCBI Taxonomy" id="1908263"/>
    <lineage>
        <taxon>Bacteria</taxon>
        <taxon>Pseudomonadati</taxon>
        <taxon>Pseudomonadota</taxon>
        <taxon>Gammaproteobacteria</taxon>
        <taxon>Pasteurellales</taxon>
        <taxon>Pasteurellaceae</taxon>
        <taxon>Rodentibacter</taxon>
    </lineage>
</organism>
<name>A0A1V3IZ96_9PAST</name>